<dbReference type="SUPFAM" id="SSF56112">
    <property type="entry name" value="Protein kinase-like (PK-like)"/>
    <property type="match status" value="1"/>
</dbReference>
<dbReference type="GO" id="GO:0046830">
    <property type="term" value="P:positive regulation of RNA import into nucleus"/>
    <property type="evidence" value="ECO:0007669"/>
    <property type="project" value="EnsemblFungi"/>
</dbReference>
<name>I2H6I4_HENB6</name>
<proteinExistence type="inferred from homology"/>
<comment type="similarity">
    <text evidence="2">Belongs to the protein kinase superfamily. RIO-type Ser/Thr kinase family.</text>
</comment>
<gene>
    <name evidence="17" type="primary">TBLA0G00370</name>
    <name evidence="17" type="ORF">TBLA_0G00370</name>
</gene>
<evidence type="ECO:0000256" key="11">
    <source>
        <dbReference type="ARBA" id="ARBA00047899"/>
    </source>
</evidence>
<protein>
    <recommendedName>
        <fullName evidence="13">Serine/threonine-protein kinase RIO2</fullName>
        <ecNumber evidence="3">2.7.11.1</ecNumber>
    </recommendedName>
    <alternativeName>
        <fullName evidence="14">Serine/threonine-protein kinase rio2</fullName>
    </alternativeName>
</protein>
<dbReference type="GeneID" id="14497118"/>
<comment type="cofactor">
    <cofactor evidence="1">
        <name>Mg(2+)</name>
        <dbReference type="ChEBI" id="CHEBI:18420"/>
    </cofactor>
</comment>
<keyword evidence="4" id="KW-0723">Serine/threonine-protein kinase</keyword>
<keyword evidence="7" id="KW-0547">Nucleotide-binding</keyword>
<dbReference type="PANTHER" id="PTHR45852">
    <property type="entry name" value="SER/THR-PROTEIN KINASE RIO2"/>
    <property type="match status" value="1"/>
</dbReference>
<dbReference type="HOGENOM" id="CLU_018693_0_0_1"/>
<keyword evidence="8" id="KW-0418">Kinase</keyword>
<evidence type="ECO:0000256" key="3">
    <source>
        <dbReference type="ARBA" id="ARBA00012513"/>
    </source>
</evidence>
<evidence type="ECO:0000256" key="15">
    <source>
        <dbReference type="SAM" id="MobiDB-lite"/>
    </source>
</evidence>
<dbReference type="SUPFAM" id="SSF46785">
    <property type="entry name" value="Winged helix' DNA-binding domain"/>
    <property type="match status" value="1"/>
</dbReference>
<evidence type="ECO:0000313" key="17">
    <source>
        <dbReference type="EMBL" id="CCH61986.1"/>
    </source>
</evidence>
<comment type="catalytic activity">
    <reaction evidence="12">
        <text>L-seryl-[protein] + ATP = O-phospho-L-seryl-[protein] + ADP + H(+)</text>
        <dbReference type="Rhea" id="RHEA:17989"/>
        <dbReference type="Rhea" id="RHEA-COMP:9863"/>
        <dbReference type="Rhea" id="RHEA-COMP:11604"/>
        <dbReference type="ChEBI" id="CHEBI:15378"/>
        <dbReference type="ChEBI" id="CHEBI:29999"/>
        <dbReference type="ChEBI" id="CHEBI:30616"/>
        <dbReference type="ChEBI" id="CHEBI:83421"/>
        <dbReference type="ChEBI" id="CHEBI:456216"/>
        <dbReference type="EC" id="2.7.11.1"/>
    </reaction>
</comment>
<dbReference type="InterPro" id="IPR000687">
    <property type="entry name" value="RIO_kinase"/>
</dbReference>
<dbReference type="InterPro" id="IPR036390">
    <property type="entry name" value="WH_DNA-bd_sf"/>
</dbReference>
<dbReference type="Gene3D" id="1.10.510.10">
    <property type="entry name" value="Transferase(Phosphotransferase) domain 1"/>
    <property type="match status" value="1"/>
</dbReference>
<dbReference type="InterPro" id="IPR030484">
    <property type="entry name" value="Rio2"/>
</dbReference>
<dbReference type="OrthoDB" id="10258631at2759"/>
<dbReference type="SMART" id="SM00090">
    <property type="entry name" value="RIO"/>
    <property type="match status" value="1"/>
</dbReference>
<feature type="domain" description="RIO kinase" evidence="16">
    <location>
        <begin position="66"/>
        <end position="321"/>
    </location>
</feature>
<accession>I2H6I4</accession>
<dbReference type="EC" id="2.7.11.1" evidence="3"/>
<dbReference type="KEGG" id="tbl:TBLA_0G00370"/>
<feature type="compositionally biased region" description="Low complexity" evidence="15">
    <location>
        <begin position="350"/>
        <end position="360"/>
    </location>
</feature>
<dbReference type="InterPro" id="IPR018934">
    <property type="entry name" value="RIO_dom"/>
</dbReference>
<dbReference type="GO" id="GO:0030688">
    <property type="term" value="C:preribosome, small subunit precursor"/>
    <property type="evidence" value="ECO:0007669"/>
    <property type="project" value="TreeGrafter"/>
</dbReference>
<dbReference type="InterPro" id="IPR015285">
    <property type="entry name" value="RIO2_wHTH_N"/>
</dbReference>
<dbReference type="Pfam" id="PF01163">
    <property type="entry name" value="RIO1"/>
    <property type="match status" value="1"/>
</dbReference>
<dbReference type="RefSeq" id="XP_004181505.1">
    <property type="nucleotide sequence ID" value="XM_004181457.1"/>
</dbReference>
<evidence type="ECO:0000256" key="9">
    <source>
        <dbReference type="ARBA" id="ARBA00022840"/>
    </source>
</evidence>
<evidence type="ECO:0000256" key="6">
    <source>
        <dbReference type="ARBA" id="ARBA00022723"/>
    </source>
</evidence>
<dbReference type="Gene3D" id="3.30.200.20">
    <property type="entry name" value="Phosphorylase Kinase, domain 1"/>
    <property type="match status" value="1"/>
</dbReference>
<evidence type="ECO:0000256" key="7">
    <source>
        <dbReference type="ARBA" id="ARBA00022741"/>
    </source>
</evidence>
<keyword evidence="6" id="KW-0479">Metal-binding</keyword>
<dbReference type="CDD" id="cd05144">
    <property type="entry name" value="RIO2_C"/>
    <property type="match status" value="1"/>
</dbReference>
<evidence type="ECO:0000256" key="1">
    <source>
        <dbReference type="ARBA" id="ARBA00001946"/>
    </source>
</evidence>
<dbReference type="STRING" id="1071380.I2H6I4"/>
<dbReference type="GO" id="GO:0005829">
    <property type="term" value="C:cytosol"/>
    <property type="evidence" value="ECO:0007669"/>
    <property type="project" value="EnsemblFungi"/>
</dbReference>
<evidence type="ECO:0000313" key="18">
    <source>
        <dbReference type="Proteomes" id="UP000002866"/>
    </source>
</evidence>
<evidence type="ECO:0000259" key="16">
    <source>
        <dbReference type="SMART" id="SM00090"/>
    </source>
</evidence>
<evidence type="ECO:0000256" key="5">
    <source>
        <dbReference type="ARBA" id="ARBA00022679"/>
    </source>
</evidence>
<feature type="region of interest" description="Disordered" evidence="15">
    <location>
        <begin position="348"/>
        <end position="418"/>
    </location>
</feature>
<dbReference type="GO" id="GO:0000462">
    <property type="term" value="P:maturation of SSU-rRNA from tricistronic rRNA transcript (SSU-rRNA, 5.8S rRNA, LSU-rRNA)"/>
    <property type="evidence" value="ECO:0007669"/>
    <property type="project" value="EnsemblFungi"/>
</dbReference>
<dbReference type="Pfam" id="PF09202">
    <property type="entry name" value="Rio2_N"/>
    <property type="match status" value="1"/>
</dbReference>
<comment type="catalytic activity">
    <reaction evidence="11">
        <text>L-threonyl-[protein] + ATP = O-phospho-L-threonyl-[protein] + ADP + H(+)</text>
        <dbReference type="Rhea" id="RHEA:46608"/>
        <dbReference type="Rhea" id="RHEA-COMP:11060"/>
        <dbReference type="Rhea" id="RHEA-COMP:11605"/>
        <dbReference type="ChEBI" id="CHEBI:15378"/>
        <dbReference type="ChEBI" id="CHEBI:30013"/>
        <dbReference type="ChEBI" id="CHEBI:30616"/>
        <dbReference type="ChEBI" id="CHEBI:61977"/>
        <dbReference type="ChEBI" id="CHEBI:456216"/>
        <dbReference type="EC" id="2.7.11.1"/>
    </reaction>
</comment>
<dbReference type="InterPro" id="IPR036388">
    <property type="entry name" value="WH-like_DNA-bd_sf"/>
</dbReference>
<keyword evidence="18" id="KW-1185">Reference proteome</keyword>
<dbReference type="GO" id="GO:0004674">
    <property type="term" value="F:protein serine/threonine kinase activity"/>
    <property type="evidence" value="ECO:0007669"/>
    <property type="project" value="UniProtKB-KW"/>
</dbReference>
<evidence type="ECO:0000256" key="14">
    <source>
        <dbReference type="ARBA" id="ARBA00068837"/>
    </source>
</evidence>
<reference evidence="17 18" key="1">
    <citation type="journal article" date="2011" name="Proc. Natl. Acad. Sci. U.S.A.">
        <title>Evolutionary erosion of yeast sex chromosomes by mating-type switching accidents.</title>
        <authorList>
            <person name="Gordon J.L."/>
            <person name="Armisen D."/>
            <person name="Proux-Wera E."/>
            <person name="Oheigeartaigh S.S."/>
            <person name="Byrne K.P."/>
            <person name="Wolfe K.H."/>
        </authorList>
    </citation>
    <scope>NUCLEOTIDE SEQUENCE [LARGE SCALE GENOMIC DNA]</scope>
    <source>
        <strain evidence="18">ATCC 34711 / CBS 6284 / DSM 70876 / NBRC 10599 / NRRL Y-10934 / UCD 77-7</strain>
    </source>
</reference>
<dbReference type="AlphaFoldDB" id="I2H6I4"/>
<dbReference type="GO" id="GO:0005634">
    <property type="term" value="C:nucleus"/>
    <property type="evidence" value="ECO:0007669"/>
    <property type="project" value="EnsemblFungi"/>
</dbReference>
<dbReference type="GO" id="GO:0005524">
    <property type="term" value="F:ATP binding"/>
    <property type="evidence" value="ECO:0007669"/>
    <property type="project" value="UniProtKB-KW"/>
</dbReference>
<dbReference type="Gene3D" id="1.10.10.10">
    <property type="entry name" value="Winged helix-like DNA-binding domain superfamily/Winged helix DNA-binding domain"/>
    <property type="match status" value="1"/>
</dbReference>
<dbReference type="eggNOG" id="KOG2268">
    <property type="taxonomic scope" value="Eukaryota"/>
</dbReference>
<evidence type="ECO:0000256" key="2">
    <source>
        <dbReference type="ARBA" id="ARBA00009196"/>
    </source>
</evidence>
<dbReference type="OMA" id="GYTNFRE"/>
<dbReference type="FunFam" id="3.30.200.20:FF:000052">
    <property type="entry name" value="Serine/threonine-protein kinase RIO2"/>
    <property type="match status" value="1"/>
</dbReference>
<keyword evidence="10" id="KW-0460">Magnesium</keyword>
<dbReference type="InParanoid" id="I2H6I4"/>
<dbReference type="FunFam" id="1.10.10.10:FF:000053">
    <property type="entry name" value="Serine/threonine-protein kinase RIO2"/>
    <property type="match status" value="1"/>
</dbReference>
<dbReference type="Proteomes" id="UP000002866">
    <property type="component" value="Chromosome 7"/>
</dbReference>
<evidence type="ECO:0000256" key="10">
    <source>
        <dbReference type="ARBA" id="ARBA00022842"/>
    </source>
</evidence>
<sequence>MKLDISYMRYLTPEDFKVLKGVEQGSKNHEVVPTSLINNLSGLKSPSATNKSIADLAKLKLISKHRNSKYDGYKLTYNGIDYLAMNSLLLHDTIYSIGHMIGIGKESDIYKVSDKSGNTRVMKIHRLGRTSFQTVKNNRDYLKKNSKIGTNWMVLSGLAALKEYQFMSILYSNDFKVPKPFDNSRHIIIMELIEGYPMRRLRSKNQLKLAKLYNELMCFIVKLADHGLIHCDFNEFNIMIKEINNSNTDNNTTYTNKNKNSDDFDLDFTVIDFPQCISINHAYAEYYFKRDVDCIRRFFKKKLKFEPIIDDSMVDVSGFGNGFKYPYPVFERDVTRTHSLDKLLKASGYNQNANNNNNNASDSLEDAIDGMRNHNDYNSDSETNDGYSSEDSKDEYGYSDEYSDEESSEEEDDQDEENERIIEALSSGVTNLKMDKLGNYILDD</sequence>
<evidence type="ECO:0000256" key="13">
    <source>
        <dbReference type="ARBA" id="ARBA00068353"/>
    </source>
</evidence>
<dbReference type="InterPro" id="IPR011009">
    <property type="entry name" value="Kinase-like_dom_sf"/>
</dbReference>
<keyword evidence="5" id="KW-0808">Transferase</keyword>
<evidence type="ECO:0000256" key="8">
    <source>
        <dbReference type="ARBA" id="ARBA00022777"/>
    </source>
</evidence>
<feature type="compositionally biased region" description="Acidic residues" evidence="15">
    <location>
        <begin position="397"/>
        <end position="418"/>
    </location>
</feature>
<keyword evidence="9" id="KW-0067">ATP-binding</keyword>
<dbReference type="GO" id="GO:0046872">
    <property type="term" value="F:metal ion binding"/>
    <property type="evidence" value="ECO:0007669"/>
    <property type="project" value="UniProtKB-KW"/>
</dbReference>
<evidence type="ECO:0000256" key="4">
    <source>
        <dbReference type="ARBA" id="ARBA00022527"/>
    </source>
</evidence>
<dbReference type="FunCoup" id="I2H6I4">
    <property type="interactions" value="1344"/>
</dbReference>
<dbReference type="PANTHER" id="PTHR45852:SF1">
    <property type="entry name" value="SERINE_THREONINE-PROTEIN KINASE RIO2"/>
    <property type="match status" value="1"/>
</dbReference>
<evidence type="ECO:0000256" key="12">
    <source>
        <dbReference type="ARBA" id="ARBA00048679"/>
    </source>
</evidence>
<dbReference type="EMBL" id="HE806322">
    <property type="protein sequence ID" value="CCH61986.1"/>
    <property type="molecule type" value="Genomic_DNA"/>
</dbReference>
<organism evidence="17 18">
    <name type="scientific">Henningerozyma blattae (strain ATCC 34711 / CBS 6284 / DSM 70876 / NBRC 10599 / NRRL Y-10934 / UCD 77-7)</name>
    <name type="common">Yeast</name>
    <name type="synonym">Tetrapisispora blattae</name>
    <dbReference type="NCBI Taxonomy" id="1071380"/>
    <lineage>
        <taxon>Eukaryota</taxon>
        <taxon>Fungi</taxon>
        <taxon>Dikarya</taxon>
        <taxon>Ascomycota</taxon>
        <taxon>Saccharomycotina</taxon>
        <taxon>Saccharomycetes</taxon>
        <taxon>Saccharomycetales</taxon>
        <taxon>Saccharomycetaceae</taxon>
        <taxon>Henningerozyma</taxon>
    </lineage>
</organism>